<feature type="transmembrane region" description="Helical" evidence="7">
    <location>
        <begin position="162"/>
        <end position="183"/>
    </location>
</feature>
<comment type="subcellular location">
    <subcellularLocation>
        <location evidence="1">Cell membrane</location>
        <topology evidence="1">Multi-pass membrane protein</topology>
    </subcellularLocation>
</comment>
<feature type="domain" description="Phosphatidic acid phosphatase type 2/haloperoxidase" evidence="8">
    <location>
        <begin position="92"/>
        <end position="201"/>
    </location>
</feature>
<dbReference type="InterPro" id="IPR036938">
    <property type="entry name" value="PAP2/HPO_sf"/>
</dbReference>
<evidence type="ECO:0000313" key="9">
    <source>
        <dbReference type="EMBL" id="RII41636.1"/>
    </source>
</evidence>
<evidence type="ECO:0000256" key="1">
    <source>
        <dbReference type="ARBA" id="ARBA00004651"/>
    </source>
</evidence>
<evidence type="ECO:0000259" key="8">
    <source>
        <dbReference type="SMART" id="SM00014"/>
    </source>
</evidence>
<evidence type="ECO:0000256" key="2">
    <source>
        <dbReference type="ARBA" id="ARBA00022475"/>
    </source>
</evidence>
<dbReference type="PANTHER" id="PTHR14969:SF62">
    <property type="entry name" value="DECAPRENYLPHOSPHORYL-5-PHOSPHORIBOSE PHOSPHATASE RV3807C-RELATED"/>
    <property type="match status" value="1"/>
</dbReference>
<proteinExistence type="predicted"/>
<keyword evidence="4" id="KW-0378">Hydrolase</keyword>
<dbReference type="Pfam" id="PF01569">
    <property type="entry name" value="PAP2"/>
    <property type="match status" value="1"/>
</dbReference>
<keyword evidence="6 7" id="KW-0472">Membrane</keyword>
<evidence type="ECO:0000256" key="4">
    <source>
        <dbReference type="ARBA" id="ARBA00022801"/>
    </source>
</evidence>
<evidence type="ECO:0000256" key="7">
    <source>
        <dbReference type="SAM" id="Phobius"/>
    </source>
</evidence>
<dbReference type="AlphaFoldDB" id="A0A399JGN2"/>
<gene>
    <name evidence="9" type="ORF">DWB68_11850</name>
</gene>
<feature type="transmembrane region" description="Helical" evidence="7">
    <location>
        <begin position="134"/>
        <end position="155"/>
    </location>
</feature>
<dbReference type="InterPro" id="IPR000326">
    <property type="entry name" value="PAP2/HPO"/>
</dbReference>
<dbReference type="GO" id="GO:0005886">
    <property type="term" value="C:plasma membrane"/>
    <property type="evidence" value="ECO:0007669"/>
    <property type="project" value="UniProtKB-SubCell"/>
</dbReference>
<dbReference type="EMBL" id="QQXK01000024">
    <property type="protein sequence ID" value="RII41636.1"/>
    <property type="molecule type" value="Genomic_DNA"/>
</dbReference>
<feature type="transmembrane region" description="Helical" evidence="7">
    <location>
        <begin position="189"/>
        <end position="211"/>
    </location>
</feature>
<evidence type="ECO:0000256" key="3">
    <source>
        <dbReference type="ARBA" id="ARBA00022692"/>
    </source>
</evidence>
<dbReference type="PANTHER" id="PTHR14969">
    <property type="entry name" value="SPHINGOSINE-1-PHOSPHATE PHOSPHOHYDROLASE"/>
    <property type="match status" value="1"/>
</dbReference>
<keyword evidence="2" id="KW-1003">Cell membrane</keyword>
<comment type="caution">
    <text evidence="9">The sequence shown here is derived from an EMBL/GenBank/DDBJ whole genome shotgun (WGS) entry which is preliminary data.</text>
</comment>
<dbReference type="Gene3D" id="1.20.144.10">
    <property type="entry name" value="Phosphatidic acid phosphatase type 2/haloperoxidase"/>
    <property type="match status" value="1"/>
</dbReference>
<organism evidence="9 10">
    <name type="scientific">Galactobacter valiniphilus</name>
    <dbReference type="NCBI Taxonomy" id="2676122"/>
    <lineage>
        <taxon>Bacteria</taxon>
        <taxon>Bacillati</taxon>
        <taxon>Actinomycetota</taxon>
        <taxon>Actinomycetes</taxon>
        <taxon>Micrococcales</taxon>
        <taxon>Micrococcaceae</taxon>
        <taxon>Galactobacter</taxon>
    </lineage>
</organism>
<accession>A0A399JGN2</accession>
<dbReference type="SUPFAM" id="SSF48317">
    <property type="entry name" value="Acid phosphatase/Vanadium-dependent haloperoxidase"/>
    <property type="match status" value="1"/>
</dbReference>
<feature type="transmembrane region" description="Helical" evidence="7">
    <location>
        <begin position="12"/>
        <end position="39"/>
    </location>
</feature>
<keyword evidence="5 7" id="KW-1133">Transmembrane helix</keyword>
<dbReference type="CDD" id="cd01610">
    <property type="entry name" value="PAP2_like"/>
    <property type="match status" value="1"/>
</dbReference>
<keyword evidence="10" id="KW-1185">Reference proteome</keyword>
<dbReference type="SMART" id="SM00014">
    <property type="entry name" value="acidPPc"/>
    <property type="match status" value="1"/>
</dbReference>
<keyword evidence="3 7" id="KW-0812">Transmembrane</keyword>
<dbReference type="Proteomes" id="UP000265419">
    <property type="component" value="Unassembled WGS sequence"/>
</dbReference>
<evidence type="ECO:0000256" key="5">
    <source>
        <dbReference type="ARBA" id="ARBA00022989"/>
    </source>
</evidence>
<evidence type="ECO:0000256" key="6">
    <source>
        <dbReference type="ARBA" id="ARBA00023136"/>
    </source>
</evidence>
<evidence type="ECO:0000313" key="10">
    <source>
        <dbReference type="Proteomes" id="UP000265419"/>
    </source>
</evidence>
<name>A0A399JGN2_9MICC</name>
<sequence length="221" mass="21785">MVPGAGEPGLACVPWAGIMVLAAAGAVLALVAAPFALPLSEAATAWLGAGGSGAGVDRLGDAGVAGLGLLAALGITLSRRSPIGEERARWASGLVAAAAAAVAFVVASGLKNVVREIRPCSELGLSACPPLNDYSWPSNHTAVAVALAVAVVIASPRLWLRLLAGLLLVMVLASRVASGAHWVHDVACGVALGALASFVVLAAVNAVSVAVGRRRAAGEAL</sequence>
<reference evidence="9 10" key="1">
    <citation type="submission" date="2018-07" db="EMBL/GenBank/DDBJ databases">
        <title>Arthrobacter sp. nov., isolated from raw cow's milk with high bacterial count.</title>
        <authorList>
            <person name="Hahne J."/>
            <person name="Isele D."/>
            <person name="Lipski A."/>
        </authorList>
    </citation>
    <scope>NUCLEOTIDE SEQUENCE [LARGE SCALE GENOMIC DNA]</scope>
    <source>
        <strain evidence="9 10">JZ R-35</strain>
    </source>
</reference>
<dbReference type="GO" id="GO:0016787">
    <property type="term" value="F:hydrolase activity"/>
    <property type="evidence" value="ECO:0007669"/>
    <property type="project" value="UniProtKB-KW"/>
</dbReference>
<feature type="transmembrane region" description="Helical" evidence="7">
    <location>
        <begin position="90"/>
        <end position="114"/>
    </location>
</feature>
<protein>
    <submittedName>
        <fullName evidence="9">Phosphatase PAP2 family protein</fullName>
    </submittedName>
</protein>